<accession>A0A9P6H731</accession>
<sequence length="391" mass="44677">MLLTLPQETLYEIIAHLRGEERALQSLALVDRRLTEECRRLLFSSIHVDSTTKFVRLTLAISPEGDGLSRYVRLLSLEGEELCSLAFLRNHLFTLRSFTQLEHLKIRPLELTWFENGANEMAHYLGHFPNVRSVHIQPIGSHHQTLLDFLALFPLLETTVITSPYIWPGALRIPNFVCRGNLVLRACKVGDVNEIFPFFTRPTTTRYRSVGFEYVSVFDFSPFEHFFGTCGSSLESIHFINCLISVSIFPETLLSTLTNLRDIALSLRFVRNNPDVATILSSITSTKIDSVTLIIWDCYYPNDLENFCSRWTSIENALCRLSGLRRRAECEGKVVLNVHFVDRRCAIDVLGLAERGEFMPRFQEGGVVKVETRTKDVNHVVSSIVPEEFRC</sequence>
<feature type="domain" description="F-box" evidence="1">
    <location>
        <begin position="1"/>
        <end position="46"/>
    </location>
</feature>
<evidence type="ECO:0000259" key="1">
    <source>
        <dbReference type="PROSITE" id="PS50181"/>
    </source>
</evidence>
<evidence type="ECO:0000313" key="3">
    <source>
        <dbReference type="Proteomes" id="UP000736335"/>
    </source>
</evidence>
<comment type="caution">
    <text evidence="2">The sequence shown here is derived from an EMBL/GenBank/DDBJ whole genome shotgun (WGS) entry which is preliminary data.</text>
</comment>
<dbReference type="PROSITE" id="PS50181">
    <property type="entry name" value="FBOX"/>
    <property type="match status" value="1"/>
</dbReference>
<proteinExistence type="predicted"/>
<dbReference type="AlphaFoldDB" id="A0A9P6H731"/>
<reference evidence="2" key="1">
    <citation type="journal article" date="2020" name="Nat. Commun.">
        <title>Large-scale genome sequencing of mycorrhizal fungi provides insights into the early evolution of symbiotic traits.</title>
        <authorList>
            <person name="Miyauchi S."/>
            <person name="Kiss E."/>
            <person name="Kuo A."/>
            <person name="Drula E."/>
            <person name="Kohler A."/>
            <person name="Sanchez-Garcia M."/>
            <person name="Morin E."/>
            <person name="Andreopoulos B."/>
            <person name="Barry K.W."/>
            <person name="Bonito G."/>
            <person name="Buee M."/>
            <person name="Carver A."/>
            <person name="Chen C."/>
            <person name="Cichocki N."/>
            <person name="Clum A."/>
            <person name="Culley D."/>
            <person name="Crous P.W."/>
            <person name="Fauchery L."/>
            <person name="Girlanda M."/>
            <person name="Hayes R.D."/>
            <person name="Keri Z."/>
            <person name="LaButti K."/>
            <person name="Lipzen A."/>
            <person name="Lombard V."/>
            <person name="Magnuson J."/>
            <person name="Maillard F."/>
            <person name="Murat C."/>
            <person name="Nolan M."/>
            <person name="Ohm R.A."/>
            <person name="Pangilinan J."/>
            <person name="Pereira M.F."/>
            <person name="Perotto S."/>
            <person name="Peter M."/>
            <person name="Pfister S."/>
            <person name="Riley R."/>
            <person name="Sitrit Y."/>
            <person name="Stielow J.B."/>
            <person name="Szollosi G."/>
            <person name="Zifcakova L."/>
            <person name="Stursova M."/>
            <person name="Spatafora J.W."/>
            <person name="Tedersoo L."/>
            <person name="Vaario L.M."/>
            <person name="Yamada A."/>
            <person name="Yan M."/>
            <person name="Wang P."/>
            <person name="Xu J."/>
            <person name="Bruns T."/>
            <person name="Baldrian P."/>
            <person name="Vilgalys R."/>
            <person name="Dunand C."/>
            <person name="Henrissat B."/>
            <person name="Grigoriev I.V."/>
            <person name="Hibbett D."/>
            <person name="Nagy L.G."/>
            <person name="Martin F.M."/>
        </authorList>
    </citation>
    <scope>NUCLEOTIDE SEQUENCE</scope>
    <source>
        <strain evidence="2">UH-Tt-Lm1</strain>
    </source>
</reference>
<evidence type="ECO:0000313" key="2">
    <source>
        <dbReference type="EMBL" id="KAF9778967.1"/>
    </source>
</evidence>
<keyword evidence="3" id="KW-1185">Reference proteome</keyword>
<dbReference type="InterPro" id="IPR001810">
    <property type="entry name" value="F-box_dom"/>
</dbReference>
<dbReference type="Proteomes" id="UP000736335">
    <property type="component" value="Unassembled WGS sequence"/>
</dbReference>
<protein>
    <recommendedName>
        <fullName evidence="1">F-box domain-containing protein</fullName>
    </recommendedName>
</protein>
<dbReference type="Gene3D" id="3.80.10.10">
    <property type="entry name" value="Ribonuclease Inhibitor"/>
    <property type="match status" value="1"/>
</dbReference>
<gene>
    <name evidence="2" type="ORF">BJ322DRAFT_1173063</name>
</gene>
<name>A0A9P6H731_9AGAM</name>
<organism evidence="2 3">
    <name type="scientific">Thelephora terrestris</name>
    <dbReference type="NCBI Taxonomy" id="56493"/>
    <lineage>
        <taxon>Eukaryota</taxon>
        <taxon>Fungi</taxon>
        <taxon>Dikarya</taxon>
        <taxon>Basidiomycota</taxon>
        <taxon>Agaricomycotina</taxon>
        <taxon>Agaricomycetes</taxon>
        <taxon>Thelephorales</taxon>
        <taxon>Thelephoraceae</taxon>
        <taxon>Thelephora</taxon>
    </lineage>
</organism>
<dbReference type="InterPro" id="IPR032675">
    <property type="entry name" value="LRR_dom_sf"/>
</dbReference>
<dbReference type="EMBL" id="WIUZ02000021">
    <property type="protein sequence ID" value="KAF9778967.1"/>
    <property type="molecule type" value="Genomic_DNA"/>
</dbReference>
<reference evidence="2" key="2">
    <citation type="submission" date="2020-11" db="EMBL/GenBank/DDBJ databases">
        <authorList>
            <consortium name="DOE Joint Genome Institute"/>
            <person name="Kuo A."/>
            <person name="Miyauchi S."/>
            <person name="Kiss E."/>
            <person name="Drula E."/>
            <person name="Kohler A."/>
            <person name="Sanchez-Garcia M."/>
            <person name="Andreopoulos B."/>
            <person name="Barry K.W."/>
            <person name="Bonito G."/>
            <person name="Buee M."/>
            <person name="Carver A."/>
            <person name="Chen C."/>
            <person name="Cichocki N."/>
            <person name="Clum A."/>
            <person name="Culley D."/>
            <person name="Crous P.W."/>
            <person name="Fauchery L."/>
            <person name="Girlanda M."/>
            <person name="Hayes R."/>
            <person name="Keri Z."/>
            <person name="Labutti K."/>
            <person name="Lipzen A."/>
            <person name="Lombard V."/>
            <person name="Magnuson J."/>
            <person name="Maillard F."/>
            <person name="Morin E."/>
            <person name="Murat C."/>
            <person name="Nolan M."/>
            <person name="Ohm R."/>
            <person name="Pangilinan J."/>
            <person name="Pereira M."/>
            <person name="Perotto S."/>
            <person name="Peter M."/>
            <person name="Riley R."/>
            <person name="Sitrit Y."/>
            <person name="Stielow B."/>
            <person name="Szollosi G."/>
            <person name="Zifcakova L."/>
            <person name="Stursova M."/>
            <person name="Spatafora J.W."/>
            <person name="Tedersoo L."/>
            <person name="Vaario L.-M."/>
            <person name="Yamada A."/>
            <person name="Yan M."/>
            <person name="Wang P."/>
            <person name="Xu J."/>
            <person name="Bruns T."/>
            <person name="Baldrian P."/>
            <person name="Vilgalys R."/>
            <person name="Henrissat B."/>
            <person name="Grigoriev I.V."/>
            <person name="Hibbett D."/>
            <person name="Nagy L.G."/>
            <person name="Martin F.M."/>
        </authorList>
    </citation>
    <scope>NUCLEOTIDE SEQUENCE</scope>
    <source>
        <strain evidence="2">UH-Tt-Lm1</strain>
    </source>
</reference>